<organism evidence="2 3">
    <name type="scientific">Electrophorus voltai</name>
    <dbReference type="NCBI Taxonomy" id="2609070"/>
    <lineage>
        <taxon>Eukaryota</taxon>
        <taxon>Metazoa</taxon>
        <taxon>Chordata</taxon>
        <taxon>Craniata</taxon>
        <taxon>Vertebrata</taxon>
        <taxon>Euteleostomi</taxon>
        <taxon>Actinopterygii</taxon>
        <taxon>Neopterygii</taxon>
        <taxon>Teleostei</taxon>
        <taxon>Ostariophysi</taxon>
        <taxon>Gymnotiformes</taxon>
        <taxon>Gymnotoidei</taxon>
        <taxon>Gymnotidae</taxon>
        <taxon>Electrophorus</taxon>
    </lineage>
</organism>
<dbReference type="Pfam" id="PF20499">
    <property type="entry name" value="DUF6729"/>
    <property type="match status" value="1"/>
</dbReference>
<dbReference type="EMBL" id="JAROKS010000015">
    <property type="protein sequence ID" value="KAK1796247.1"/>
    <property type="molecule type" value="Genomic_DNA"/>
</dbReference>
<comment type="caution">
    <text evidence="2">The sequence shown here is derived from an EMBL/GenBank/DDBJ whole genome shotgun (WGS) entry which is preliminary data.</text>
</comment>
<name>A0AAD9DYR2_9TELE</name>
<dbReference type="PANTHER" id="PTHR24401">
    <property type="entry name" value="SI:CH211-243P7.3-RELATED"/>
    <property type="match status" value="1"/>
</dbReference>
<dbReference type="InterPro" id="IPR046616">
    <property type="entry name" value="DUF6729"/>
</dbReference>
<evidence type="ECO:0000313" key="2">
    <source>
        <dbReference type="EMBL" id="KAK1796247.1"/>
    </source>
</evidence>
<dbReference type="PANTHER" id="PTHR24401:SF29">
    <property type="entry name" value="SI:CH211-243P7.3-RELATED"/>
    <property type="match status" value="1"/>
</dbReference>
<evidence type="ECO:0000313" key="3">
    <source>
        <dbReference type="Proteomes" id="UP001239994"/>
    </source>
</evidence>
<accession>A0AAD9DYR2</accession>
<dbReference type="Proteomes" id="UP001239994">
    <property type="component" value="Unassembled WGS sequence"/>
</dbReference>
<dbReference type="AlphaFoldDB" id="A0AAD9DYR2"/>
<protein>
    <recommendedName>
        <fullName evidence="1">DUF6729 domain-containing protein</fullName>
    </recommendedName>
</protein>
<evidence type="ECO:0000259" key="1">
    <source>
        <dbReference type="Pfam" id="PF20499"/>
    </source>
</evidence>
<feature type="non-terminal residue" evidence="2">
    <location>
        <position position="135"/>
    </location>
</feature>
<keyword evidence="3" id="KW-1185">Reference proteome</keyword>
<gene>
    <name evidence="2" type="ORF">P4O66_009323</name>
</gene>
<feature type="domain" description="DUF6729" evidence="1">
    <location>
        <begin position="23"/>
        <end position="71"/>
    </location>
</feature>
<reference evidence="2" key="1">
    <citation type="submission" date="2023-03" db="EMBL/GenBank/DDBJ databases">
        <title>Electrophorus voltai genome.</title>
        <authorList>
            <person name="Bian C."/>
        </authorList>
    </citation>
    <scope>NUCLEOTIDE SEQUENCE</scope>
    <source>
        <strain evidence="2">CB-2022</strain>
        <tissue evidence="2">Muscle</tissue>
    </source>
</reference>
<proteinExistence type="predicted"/>
<sequence>MPFYIGRTLTSEAPQQIKLPHLWSEDLPLEDHKWIMNMLFKVGAKGKTELRDYLQLWCYPPQPGDLYHQTTFLHICYWYGYHITKKLAGTANRTALSLTSVGNVLDQVHISVLTAQKGAGLDIMTTGLMRRYQQA</sequence>